<sequence>MESVKTGKTNKVGKNTETADTKANKETHFKQANAITNIIRSVGGFFTKIMKRVRELVKKHPEKSNAALVVLTHIACKKAKELDDKVQDKSKQAEKENQINWWKYSGLTIATSLLLAACSVGDIDKQIELEQERQKANNTQKDLVKEQKDLVKEQKDLVKEQKDFIKYAEQNCQENHSQFFIKKLGIKGGIAIEIEAECKTPKPTKTNQTPIQPKHLPNSKQPHSQRGSKVQELIAYLQKELESLPYSQKAIAKQVDFYRPSSIAYLELDPRDFKVTEEWQKENLKIRSKAQAKMLEMRNLKPDPQAHLSASQSLLFVQKIFADVNKEIKVVANTEKKVEKAGYGYSKRM</sequence>
<evidence type="ECO:0000256" key="2">
    <source>
        <dbReference type="SAM" id="MobiDB-lite"/>
    </source>
</evidence>
<dbReference type="EMBL" id="FN598874">
    <property type="protein sequence ID" value="CBI65860.1"/>
    <property type="molecule type" value="Genomic_DNA"/>
</dbReference>
<gene>
    <name evidence="3" type="ordered locus">HPB8_303</name>
</gene>
<proteinExistence type="predicted"/>
<name>D7FCF3_HELP3</name>
<feature type="compositionally biased region" description="Low complexity" evidence="2">
    <location>
        <begin position="201"/>
        <end position="214"/>
    </location>
</feature>
<feature type="compositionally biased region" description="Low complexity" evidence="2">
    <location>
        <begin position="1"/>
        <end position="16"/>
    </location>
</feature>
<evidence type="ECO:0000256" key="1">
    <source>
        <dbReference type="SAM" id="Coils"/>
    </source>
</evidence>
<dbReference type="HOGENOM" id="CLU_047536_0_0_7"/>
<feature type="region of interest" description="Disordered" evidence="2">
    <location>
        <begin position="201"/>
        <end position="225"/>
    </location>
</feature>
<keyword evidence="1" id="KW-0175">Coiled coil</keyword>
<reference evidence="3 4" key="1">
    <citation type="journal article" date="2010" name="BMC Genomics">
        <title>Sequencing, annotation, and comparative genome analysis of the gerbil-adapted Helicobacter pylori strain B8.</title>
        <authorList>
            <person name="Farnbacher M."/>
            <person name="Jahns T."/>
            <person name="Willrodt D."/>
            <person name="Daniel R."/>
            <person name="Haas R."/>
            <person name="Goesmann A."/>
            <person name="Kurtz S."/>
            <person name="Rieder G."/>
        </authorList>
    </citation>
    <scope>NUCLEOTIDE SEQUENCE [LARGE SCALE GENOMIC DNA]</scope>
    <source>
        <strain evidence="3 4">B8</strain>
    </source>
</reference>
<protein>
    <recommendedName>
        <fullName evidence="5">DUF874 family protein</fullName>
    </recommendedName>
</protein>
<dbReference type="RefSeq" id="WP_000446651.1">
    <property type="nucleotide sequence ID" value="NC_014256.1"/>
</dbReference>
<evidence type="ECO:0000313" key="3">
    <source>
        <dbReference type="EMBL" id="CBI65860.1"/>
    </source>
</evidence>
<dbReference type="PIRSF" id="PIRSF015868">
    <property type="entry name" value="DUF874_HELPY"/>
    <property type="match status" value="1"/>
</dbReference>
<dbReference type="InterPro" id="IPR008592">
    <property type="entry name" value="DUF874"/>
</dbReference>
<organism evidence="3 4">
    <name type="scientific">Helicobacter pylori (strain B8)</name>
    <dbReference type="NCBI Taxonomy" id="693745"/>
    <lineage>
        <taxon>Bacteria</taxon>
        <taxon>Pseudomonadati</taxon>
        <taxon>Campylobacterota</taxon>
        <taxon>Epsilonproteobacteria</taxon>
        <taxon>Campylobacterales</taxon>
        <taxon>Helicobacteraceae</taxon>
        <taxon>Helicobacter</taxon>
    </lineage>
</organism>
<feature type="region of interest" description="Disordered" evidence="2">
    <location>
        <begin position="1"/>
        <end position="25"/>
    </location>
</feature>
<dbReference type="Proteomes" id="UP000007091">
    <property type="component" value="Chromosome"/>
</dbReference>
<dbReference type="AlphaFoldDB" id="D7FCF3"/>
<evidence type="ECO:0000313" key="4">
    <source>
        <dbReference type="Proteomes" id="UP000007091"/>
    </source>
</evidence>
<accession>D7FCF3</accession>
<evidence type="ECO:0008006" key="5">
    <source>
        <dbReference type="Google" id="ProtNLM"/>
    </source>
</evidence>
<feature type="coiled-coil region" evidence="1">
    <location>
        <begin position="126"/>
        <end position="156"/>
    </location>
</feature>
<dbReference type="Pfam" id="PF05917">
    <property type="entry name" value="DUF874"/>
    <property type="match status" value="1"/>
</dbReference>
<dbReference type="KEGG" id="hpl:HPB8_303"/>